<proteinExistence type="predicted"/>
<evidence type="ECO:0000313" key="2">
    <source>
        <dbReference type="EMBL" id="CAI4003705.1"/>
    </source>
</evidence>
<keyword evidence="5" id="KW-1185">Reference proteome</keyword>
<keyword evidence="1" id="KW-0472">Membrane</keyword>
<dbReference type="EMBL" id="CAMXCT020003318">
    <property type="protein sequence ID" value="CAL1157080.1"/>
    <property type="molecule type" value="Genomic_DNA"/>
</dbReference>
<protein>
    <submittedName>
        <fullName evidence="4">Serine--tRNA ligase (Seryl-tRNA synthetase)</fullName>
    </submittedName>
</protein>
<dbReference type="OrthoDB" id="415518at2759"/>
<reference evidence="2" key="1">
    <citation type="submission" date="2022-10" db="EMBL/GenBank/DDBJ databases">
        <authorList>
            <person name="Chen Y."/>
            <person name="Dougan E. K."/>
            <person name="Chan C."/>
            <person name="Rhodes N."/>
            <person name="Thang M."/>
        </authorList>
    </citation>
    <scope>NUCLEOTIDE SEQUENCE</scope>
</reference>
<dbReference type="EMBL" id="CAMXCT030003318">
    <property type="protein sequence ID" value="CAL4791017.1"/>
    <property type="molecule type" value="Genomic_DNA"/>
</dbReference>
<reference evidence="3" key="2">
    <citation type="submission" date="2024-04" db="EMBL/GenBank/DDBJ databases">
        <authorList>
            <person name="Chen Y."/>
            <person name="Shah S."/>
            <person name="Dougan E. K."/>
            <person name="Thang M."/>
            <person name="Chan C."/>
        </authorList>
    </citation>
    <scope>NUCLEOTIDE SEQUENCE [LARGE SCALE GENOMIC DNA]</scope>
</reference>
<keyword evidence="1" id="KW-0812">Transmembrane</keyword>
<evidence type="ECO:0000256" key="1">
    <source>
        <dbReference type="SAM" id="Phobius"/>
    </source>
</evidence>
<feature type="transmembrane region" description="Helical" evidence="1">
    <location>
        <begin position="325"/>
        <end position="343"/>
    </location>
</feature>
<accession>A0A9P1D671</accession>
<keyword evidence="4" id="KW-0436">Ligase</keyword>
<dbReference type="GO" id="GO:0016874">
    <property type="term" value="F:ligase activity"/>
    <property type="evidence" value="ECO:0007669"/>
    <property type="project" value="UniProtKB-KW"/>
</dbReference>
<sequence>MSASKLEKKIWTLETRLRQEFEEELQAISIRMDYLETQLSMRPEQPEAENLKGFQVDMPREEVKTAPPVRKSRVSRFSNSVAVVPMEDGAAEADAPHGRPQRWVPLEPVAFLESTWNLVLVLGYTESGWLDVLIACLMLLVSAGLQITFSIILLSKDFLGDPFTSQIDAANSWRRKVAHDYKHMDLAQTSLVSRVCNQADGLIVSNDQASLIGQINSFLGLATADFEPAGLRPGILLCMLCILLWCLYLCNEFRMIFVSLEAVSQVPRGWRTKVIDGRFIVMSYVRFTMYCLMRFARAVIAGLLLYAGIVWLANTTSITDLMLNAVALGAVLDVDEMFFAALMPKKIQIKIQDLEAIKITYSQRRSQVESVLLVLAMILLMFWPWYFLVEPLGESMKEVKVAYCGGYQDFVVAVNENLGVPVAFRTTSFADAQVNESLIEYSVDEFLHQKDTSSSEHLRFAFSSGDFETKRTETVSTTATSHLLCMDLDTWFLDGVDHEYRATYAPFWWSAAAGLNLPATSSCANMSGYCDTSEGSLLRLVCPVTCGCSSAGSNPWYKVTSGGCPTKCDTIRSQAVETMQCADTDGFNWEDFWSAYPDIMSTYLNLEDAASDANVAALVTLMKANNSCAGLANAGAEPLSLGSWCEGLDSLWSPLAYICPVSCGCSSQENILAKPSHCPTACTCVDMDEALQEKSSELPAPDGENPPTTCAEAAGMNMCFDITTMRLCSLSCGTCNLGLGL</sequence>
<feature type="transmembrane region" description="Helical" evidence="1">
    <location>
        <begin position="132"/>
        <end position="154"/>
    </location>
</feature>
<feature type="transmembrane region" description="Helical" evidence="1">
    <location>
        <begin position="371"/>
        <end position="388"/>
    </location>
</feature>
<dbReference type="AlphaFoldDB" id="A0A9P1D671"/>
<keyword evidence="1" id="KW-1133">Transmembrane helix</keyword>
<evidence type="ECO:0000313" key="4">
    <source>
        <dbReference type="EMBL" id="CAL4791017.1"/>
    </source>
</evidence>
<feature type="transmembrane region" description="Helical" evidence="1">
    <location>
        <begin position="295"/>
        <end position="313"/>
    </location>
</feature>
<name>A0A9P1D671_9DINO</name>
<dbReference type="EMBL" id="CAMXCT010003318">
    <property type="protein sequence ID" value="CAI4003705.1"/>
    <property type="molecule type" value="Genomic_DNA"/>
</dbReference>
<gene>
    <name evidence="2" type="ORF">C1SCF055_LOCUS29552</name>
</gene>
<evidence type="ECO:0000313" key="5">
    <source>
        <dbReference type="Proteomes" id="UP001152797"/>
    </source>
</evidence>
<dbReference type="Proteomes" id="UP001152797">
    <property type="component" value="Unassembled WGS sequence"/>
</dbReference>
<feature type="transmembrane region" description="Helical" evidence="1">
    <location>
        <begin position="231"/>
        <end position="250"/>
    </location>
</feature>
<comment type="caution">
    <text evidence="2">The sequence shown here is derived from an EMBL/GenBank/DDBJ whole genome shotgun (WGS) entry which is preliminary data.</text>
</comment>
<organism evidence="2">
    <name type="scientific">Cladocopium goreaui</name>
    <dbReference type="NCBI Taxonomy" id="2562237"/>
    <lineage>
        <taxon>Eukaryota</taxon>
        <taxon>Sar</taxon>
        <taxon>Alveolata</taxon>
        <taxon>Dinophyceae</taxon>
        <taxon>Suessiales</taxon>
        <taxon>Symbiodiniaceae</taxon>
        <taxon>Cladocopium</taxon>
    </lineage>
</organism>
<evidence type="ECO:0000313" key="3">
    <source>
        <dbReference type="EMBL" id="CAL1157080.1"/>
    </source>
</evidence>